<keyword evidence="2" id="KW-1185">Reference proteome</keyword>
<accession>A0ABN1TSD9</accession>
<organism evidence="1 2">
    <name type="scientific">Nocardioides dubius</name>
    <dbReference type="NCBI Taxonomy" id="317019"/>
    <lineage>
        <taxon>Bacteria</taxon>
        <taxon>Bacillati</taxon>
        <taxon>Actinomycetota</taxon>
        <taxon>Actinomycetes</taxon>
        <taxon>Propionibacteriales</taxon>
        <taxon>Nocardioidaceae</taxon>
        <taxon>Nocardioides</taxon>
    </lineage>
</organism>
<dbReference type="Proteomes" id="UP001501581">
    <property type="component" value="Unassembled WGS sequence"/>
</dbReference>
<evidence type="ECO:0000313" key="1">
    <source>
        <dbReference type="EMBL" id="GAA1099958.1"/>
    </source>
</evidence>
<reference evidence="1 2" key="1">
    <citation type="journal article" date="2019" name="Int. J. Syst. Evol. Microbiol.">
        <title>The Global Catalogue of Microorganisms (GCM) 10K type strain sequencing project: providing services to taxonomists for standard genome sequencing and annotation.</title>
        <authorList>
            <consortium name="The Broad Institute Genomics Platform"/>
            <consortium name="The Broad Institute Genome Sequencing Center for Infectious Disease"/>
            <person name="Wu L."/>
            <person name="Ma J."/>
        </authorList>
    </citation>
    <scope>NUCLEOTIDE SEQUENCE [LARGE SCALE GENOMIC DNA]</scope>
    <source>
        <strain evidence="1 2">JCM 13008</strain>
    </source>
</reference>
<gene>
    <name evidence="1" type="ORF">GCM10009668_17210</name>
</gene>
<comment type="caution">
    <text evidence="1">The sequence shown here is derived from an EMBL/GenBank/DDBJ whole genome shotgun (WGS) entry which is preliminary data.</text>
</comment>
<proteinExistence type="predicted"/>
<protein>
    <submittedName>
        <fullName evidence="1">Uncharacterized protein</fullName>
    </submittedName>
</protein>
<sequence length="145" mass="16333">MKPSERRCHKGFGVKGVVVTMELIGIEMSELTRRSRSLLLNHSDLALERGLDIGERVVLWDSVSCDYFSGLVADVDFSLEDTHYRFEIGIRLPEELALDRITGMPSTSRVLEPQDVVTLLQQLREAAPFLRDLHENALDGHALNS</sequence>
<dbReference type="EMBL" id="BAAALG010000006">
    <property type="protein sequence ID" value="GAA1099958.1"/>
    <property type="molecule type" value="Genomic_DNA"/>
</dbReference>
<name>A0ABN1TSD9_9ACTN</name>
<evidence type="ECO:0000313" key="2">
    <source>
        <dbReference type="Proteomes" id="UP001501581"/>
    </source>
</evidence>